<dbReference type="AlphaFoldDB" id="C6WGS3"/>
<dbReference type="EMBL" id="CP001630">
    <property type="protein sequence ID" value="ACU35991.1"/>
    <property type="molecule type" value="Genomic_DNA"/>
</dbReference>
<keyword evidence="2" id="KW-1185">Reference proteome</keyword>
<dbReference type="Proteomes" id="UP000002213">
    <property type="component" value="Chromosome"/>
</dbReference>
<sequence>MIRCAGPAGTAVAGLTSATIFVVIDSAAAAGGAIVVAGASAASALTSFMRAPPGWGS</sequence>
<accession>C6WGS3</accession>
<protein>
    <submittedName>
        <fullName evidence="1">Uncharacterized protein</fullName>
    </submittedName>
</protein>
<organism evidence="1 2">
    <name type="scientific">Actinosynnema mirum (strain ATCC 29888 / DSM 43827 / JCM 3225 / NBRC 14064 / NCIMB 13271 / NRRL B-12336 / IMRU 3971 / 101)</name>
    <dbReference type="NCBI Taxonomy" id="446462"/>
    <lineage>
        <taxon>Bacteria</taxon>
        <taxon>Bacillati</taxon>
        <taxon>Actinomycetota</taxon>
        <taxon>Actinomycetes</taxon>
        <taxon>Pseudonocardiales</taxon>
        <taxon>Pseudonocardiaceae</taxon>
        <taxon>Actinosynnema</taxon>
    </lineage>
</organism>
<evidence type="ECO:0000313" key="1">
    <source>
        <dbReference type="EMBL" id="ACU35991.1"/>
    </source>
</evidence>
<proteinExistence type="predicted"/>
<name>C6WGS3_ACTMD</name>
<dbReference type="KEGG" id="ami:Amir_2045"/>
<dbReference type="HOGENOM" id="CLU_2986192_0_0_11"/>
<dbReference type="STRING" id="446462.Amir_2045"/>
<gene>
    <name evidence="1" type="ordered locus">Amir_2045</name>
</gene>
<reference evidence="1 2" key="1">
    <citation type="journal article" date="2009" name="Stand. Genomic Sci.">
        <title>Complete genome sequence of Actinosynnema mirum type strain (101).</title>
        <authorList>
            <person name="Land M."/>
            <person name="Lapidus A."/>
            <person name="Mayilraj S."/>
            <person name="Chen F."/>
            <person name="Copeland A."/>
            <person name="Del Rio T.G."/>
            <person name="Nolan M."/>
            <person name="Lucas S."/>
            <person name="Tice H."/>
            <person name="Cheng J.F."/>
            <person name="Chertkov O."/>
            <person name="Bruce D."/>
            <person name="Goodwin L."/>
            <person name="Pitluck S."/>
            <person name="Rohde M."/>
            <person name="Goker M."/>
            <person name="Pati A."/>
            <person name="Ivanova N."/>
            <person name="Mavromatis K."/>
            <person name="Chen A."/>
            <person name="Palaniappan K."/>
            <person name="Hauser L."/>
            <person name="Chang Y.J."/>
            <person name="Jeffries C.C."/>
            <person name="Brettin T."/>
            <person name="Detter J.C."/>
            <person name="Han C."/>
            <person name="Chain P."/>
            <person name="Tindall B.J."/>
            <person name="Bristow J."/>
            <person name="Eisen J.A."/>
            <person name="Markowitz V."/>
            <person name="Hugenholtz P."/>
            <person name="Kyrpides N.C."/>
            <person name="Klenk H.P."/>
        </authorList>
    </citation>
    <scope>NUCLEOTIDE SEQUENCE [LARGE SCALE GENOMIC DNA]</scope>
    <source>
        <strain evidence="2">ATCC 29888 / DSM 43827 / JCM 3225 / NBRC 14064 / NCIMB 13271 / NRRL B-12336 / IMRU 3971 / 101</strain>
    </source>
</reference>
<evidence type="ECO:0000313" key="2">
    <source>
        <dbReference type="Proteomes" id="UP000002213"/>
    </source>
</evidence>